<keyword evidence="2" id="KW-1185">Reference proteome</keyword>
<dbReference type="InterPro" id="IPR009593">
    <property type="entry name" value="DUF1203"/>
</dbReference>
<protein>
    <recommendedName>
        <fullName evidence="3">DUF1203 domain-containing protein</fullName>
    </recommendedName>
</protein>
<name>A0A2R8A9N5_9RHOB</name>
<dbReference type="OrthoDB" id="118609at2"/>
<dbReference type="AlphaFoldDB" id="A0A2R8A9N5"/>
<evidence type="ECO:0000313" key="2">
    <source>
        <dbReference type="Proteomes" id="UP000244932"/>
    </source>
</evidence>
<evidence type="ECO:0000313" key="1">
    <source>
        <dbReference type="EMBL" id="SPF28947.1"/>
    </source>
</evidence>
<dbReference type="PIRSF" id="PIRSF034110">
    <property type="entry name" value="DUF1203"/>
    <property type="match status" value="1"/>
</dbReference>
<dbReference type="EMBL" id="OMKW01000002">
    <property type="protein sequence ID" value="SPF28947.1"/>
    <property type="molecule type" value="Genomic_DNA"/>
</dbReference>
<organism evidence="1 2">
    <name type="scientific">Pontivivens insulae</name>
    <dbReference type="NCBI Taxonomy" id="1639689"/>
    <lineage>
        <taxon>Bacteria</taxon>
        <taxon>Pseudomonadati</taxon>
        <taxon>Pseudomonadota</taxon>
        <taxon>Alphaproteobacteria</taxon>
        <taxon>Rhodobacterales</taxon>
        <taxon>Paracoccaceae</taxon>
        <taxon>Pontivivens</taxon>
    </lineage>
</organism>
<dbReference type="Pfam" id="PF06718">
    <property type="entry name" value="DUF1203"/>
    <property type="match status" value="1"/>
</dbReference>
<proteinExistence type="predicted"/>
<dbReference type="Proteomes" id="UP000244932">
    <property type="component" value="Unassembled WGS sequence"/>
</dbReference>
<evidence type="ECO:0008006" key="3">
    <source>
        <dbReference type="Google" id="ProtNLM"/>
    </source>
</evidence>
<reference evidence="1 2" key="1">
    <citation type="submission" date="2018-03" db="EMBL/GenBank/DDBJ databases">
        <authorList>
            <person name="Keele B.F."/>
        </authorList>
    </citation>
    <scope>NUCLEOTIDE SEQUENCE [LARGE SCALE GENOMIC DNA]</scope>
    <source>
        <strain evidence="1 2">CeCT 8812</strain>
    </source>
</reference>
<sequence>MPIHFTSLPTETVRALQAGGPDFWGNAPERRVADGISQPCRHCLSPVPQGQDYLTISYRPFTSDQPFAEVGPIFLCAEVCEAPRTKTAIPASLNSETYLIKGYTADERIRYGTGRIVPTPTIPTAAQEIFKDKEIAFVDVRSASNNCFHTRIVREPSPV</sequence>
<gene>
    <name evidence="1" type="ORF">POI8812_01250</name>
</gene>
<accession>A0A2R8A9N5</accession>
<dbReference type="RefSeq" id="WP_108781688.1">
    <property type="nucleotide sequence ID" value="NZ_OMKW01000002.1"/>
</dbReference>